<dbReference type="KEGG" id="vab:WPS_16690"/>
<gene>
    <name evidence="1" type="ORF">WPS_16690</name>
</gene>
<evidence type="ECO:0000313" key="2">
    <source>
        <dbReference type="Proteomes" id="UP001317532"/>
    </source>
</evidence>
<protein>
    <submittedName>
        <fullName evidence="1">Uncharacterized protein</fullName>
    </submittedName>
</protein>
<proteinExistence type="predicted"/>
<evidence type="ECO:0000313" key="1">
    <source>
        <dbReference type="EMBL" id="BDE06393.1"/>
    </source>
</evidence>
<keyword evidence="2" id="KW-1185">Reference proteome</keyword>
<reference evidence="1 2" key="1">
    <citation type="journal article" date="2022" name="ISME Commun">
        <title>Vulcanimicrobium alpinus gen. nov. sp. nov., the first cultivated representative of the candidate phylum 'Eremiobacterota', is a metabolically versatile aerobic anoxygenic phototroph.</title>
        <authorList>
            <person name="Yabe S."/>
            <person name="Muto K."/>
            <person name="Abe K."/>
            <person name="Yokota A."/>
            <person name="Staudigel H."/>
            <person name="Tebo B.M."/>
        </authorList>
    </citation>
    <scope>NUCLEOTIDE SEQUENCE [LARGE SCALE GENOMIC DNA]</scope>
    <source>
        <strain evidence="1 2">WC8-2</strain>
    </source>
</reference>
<dbReference type="EMBL" id="AP025523">
    <property type="protein sequence ID" value="BDE06393.1"/>
    <property type="molecule type" value="Genomic_DNA"/>
</dbReference>
<dbReference type="AlphaFoldDB" id="A0AAN1XVV9"/>
<organism evidence="1 2">
    <name type="scientific">Vulcanimicrobium alpinum</name>
    <dbReference type="NCBI Taxonomy" id="3016050"/>
    <lineage>
        <taxon>Bacteria</taxon>
        <taxon>Bacillati</taxon>
        <taxon>Vulcanimicrobiota</taxon>
        <taxon>Vulcanimicrobiia</taxon>
        <taxon>Vulcanimicrobiales</taxon>
        <taxon>Vulcanimicrobiaceae</taxon>
        <taxon>Vulcanimicrobium</taxon>
    </lineage>
</organism>
<accession>A0AAN1XVV9</accession>
<dbReference type="Proteomes" id="UP001317532">
    <property type="component" value="Chromosome"/>
</dbReference>
<sequence length="197" mass="21346">MRYTASTMKRRSSVRIAAALGAAGAGAVAGYGAWVAAHWLRYGSARAPEPGEGDPLPDRFMPSYDVVERHAVRVDAPDATVLAAACELTWQGPLLTRAIIAARSWFLRAPPDRADLPQAMLPYLTSIGWRVLAEVPGREIVAGAVTQPWRGDVVFPLDGAEFARFAEPAYVKIAWTLRADPIGDARCVFRSETRVGD</sequence>
<name>A0AAN1XVV9_UNVUL</name>